<organism evidence="11 12">
    <name type="scientific">Triparma retinervis</name>
    <dbReference type="NCBI Taxonomy" id="2557542"/>
    <lineage>
        <taxon>Eukaryota</taxon>
        <taxon>Sar</taxon>
        <taxon>Stramenopiles</taxon>
        <taxon>Ochrophyta</taxon>
        <taxon>Bolidophyceae</taxon>
        <taxon>Parmales</taxon>
        <taxon>Triparmaceae</taxon>
        <taxon>Triparma</taxon>
    </lineage>
</organism>
<keyword evidence="12" id="KW-1185">Reference proteome</keyword>
<feature type="compositionally biased region" description="Low complexity" evidence="9">
    <location>
        <begin position="26"/>
        <end position="43"/>
    </location>
</feature>
<keyword evidence="8" id="KW-0678">Repressor</keyword>
<dbReference type="GO" id="GO:0005634">
    <property type="term" value="C:nucleus"/>
    <property type="evidence" value="ECO:0007669"/>
    <property type="project" value="UniProtKB-SubCell"/>
</dbReference>
<dbReference type="GO" id="GO:0000785">
    <property type="term" value="C:chromatin"/>
    <property type="evidence" value="ECO:0007669"/>
    <property type="project" value="TreeGrafter"/>
</dbReference>
<dbReference type="PANTHER" id="PTHR13831:SF0">
    <property type="entry name" value="PROTEIN HIRA"/>
    <property type="match status" value="1"/>
</dbReference>
<dbReference type="SMART" id="SM00320">
    <property type="entry name" value="WD40"/>
    <property type="match status" value="5"/>
</dbReference>
<dbReference type="GO" id="GO:0006351">
    <property type="term" value="P:DNA-templated transcription"/>
    <property type="evidence" value="ECO:0007669"/>
    <property type="project" value="InterPro"/>
</dbReference>
<sequence length="756" mass="80918">MVLLDIPLLTIHPSTVTKATLDDLSGKAASSSTSSKDAASTTSELIQKNRSSIYSVDVNLKSNRYATGGGDSKVKIWTYDTLFRNTKNDGKDPVASFDDDYGYRSIEDTASSPSPPPPPTNEESGLLYTSSHHTGSVMCVKWTNSGKYLASCSDDLMIFIYHLVQGGPSRSEVGFGSGPTTENVENWQRWRTLKHHNLDVVDLAWSPDDKFLVSCSLDSSAPICVWAPLSNPGSGINVLSPFKILDVSSAHSSGAKGCVFDPLGKYLCTSSDDPSIAIWRAGDDWGLESVKNGKNSTIFNSMVSDITGSTMFRRVDWASDAANIICTNTSDKSKKMTHLIPRDEWDAPGGEGKLVKLFGHRSWICVGRSNPVLFACPNGQETHSTMIALGDKKGFITVWFSGMTKPVFKMQISETKHTITDMSWSRCGHVLLVTCLDGFMAAIKFEEGDLPTKPLTAEETNAYFKGKFGVARGGATVSDGKDMLVQSALQMRLEEENRAENINVKNATAARLNNNVAKAAEEAGKKKRKAEGGAENSRKKTNMPSFMSNGSAAMSAASSQQAWQQQPTQTQQNSQAINQIASTSRGDLGHFANRILVDISPRSTPIIAELSSASGVSNSLVSGPSSGSTPSIKVQAVNASSSANREASQVSSTTSHTCTLTIQVDGESVWEDIIVGRATSVFACSSYFAVGTFAGEIYVYRTEEGSSWGENKSGKAVRAMPCLAIGGAGIAGVKMYEYTGSGVAGGGKEVRLMCVT</sequence>
<dbReference type="Gene3D" id="2.130.10.10">
    <property type="entry name" value="YVTN repeat-like/Quinoprotein amine dehydrogenase"/>
    <property type="match status" value="2"/>
</dbReference>
<evidence type="ECO:0000313" key="12">
    <source>
        <dbReference type="Proteomes" id="UP001165082"/>
    </source>
</evidence>
<feature type="region of interest" description="Disordered" evidence="9">
    <location>
        <begin position="105"/>
        <end position="127"/>
    </location>
</feature>
<dbReference type="Pfam" id="PF24105">
    <property type="entry name" value="Beta-prop_CAF1B_HIR1"/>
    <property type="match status" value="1"/>
</dbReference>
<evidence type="ECO:0000313" key="11">
    <source>
        <dbReference type="EMBL" id="GMH60531.1"/>
    </source>
</evidence>
<accession>A0A9W6ZVP3</accession>
<evidence type="ECO:0000256" key="7">
    <source>
        <dbReference type="PROSITE-ProRule" id="PRU00221"/>
    </source>
</evidence>
<keyword evidence="4 8" id="KW-0677">Repeat</keyword>
<evidence type="ECO:0000256" key="3">
    <source>
        <dbReference type="ARBA" id="ARBA00022574"/>
    </source>
</evidence>
<evidence type="ECO:0000256" key="1">
    <source>
        <dbReference type="ARBA" id="ARBA00004123"/>
    </source>
</evidence>
<feature type="repeat" description="WD" evidence="7">
    <location>
        <begin position="248"/>
        <end position="279"/>
    </location>
</feature>
<dbReference type="AlphaFoldDB" id="A0A9W6ZVP3"/>
<reference evidence="11" key="1">
    <citation type="submission" date="2022-07" db="EMBL/GenBank/DDBJ databases">
        <title>Genome analysis of Parmales, a sister group of diatoms, reveals the evolutionary specialization of diatoms from phago-mixotrophs to photoautotrophs.</title>
        <authorList>
            <person name="Ban H."/>
            <person name="Sato S."/>
            <person name="Yoshikawa S."/>
            <person name="Kazumasa Y."/>
            <person name="Nakamura Y."/>
            <person name="Ichinomiya M."/>
            <person name="Saitoh K."/>
            <person name="Sato N."/>
            <person name="Blanc-Mathieu R."/>
            <person name="Endo H."/>
            <person name="Kuwata A."/>
            <person name="Ogata H."/>
        </authorList>
    </citation>
    <scope>NUCLEOTIDE SEQUENCE</scope>
</reference>
<dbReference type="Proteomes" id="UP001165082">
    <property type="component" value="Unassembled WGS sequence"/>
</dbReference>
<dbReference type="InterPro" id="IPR055410">
    <property type="entry name" value="Beta-prop_CAF1B_HIR1"/>
</dbReference>
<feature type="repeat" description="WD" evidence="7">
    <location>
        <begin position="46"/>
        <end position="81"/>
    </location>
</feature>
<evidence type="ECO:0000256" key="8">
    <source>
        <dbReference type="RuleBase" id="RU364014"/>
    </source>
</evidence>
<dbReference type="PANTHER" id="PTHR13831">
    <property type="entry name" value="MEMBER OF THE HIR1 FAMILY OF WD-REPEAT PROTEINS"/>
    <property type="match status" value="1"/>
</dbReference>
<keyword evidence="8" id="KW-0805">Transcription regulation</keyword>
<gene>
    <name evidence="11" type="ORF">TrRE_jg10661</name>
</gene>
<keyword evidence="8" id="KW-0804">Transcription</keyword>
<evidence type="ECO:0000256" key="5">
    <source>
        <dbReference type="ARBA" id="ARBA00022853"/>
    </source>
</evidence>
<feature type="region of interest" description="Disordered" evidence="9">
    <location>
        <begin position="22"/>
        <end position="44"/>
    </location>
</feature>
<keyword evidence="6 8" id="KW-0539">Nucleus</keyword>
<dbReference type="InterPro" id="IPR001680">
    <property type="entry name" value="WD40_rpt"/>
</dbReference>
<keyword evidence="5 8" id="KW-0156">Chromatin regulator</keyword>
<feature type="domain" description="CAF1B/HIR1 beta-propeller" evidence="10">
    <location>
        <begin position="131"/>
        <end position="450"/>
    </location>
</feature>
<evidence type="ECO:0000256" key="2">
    <source>
        <dbReference type="ARBA" id="ARBA00007306"/>
    </source>
</evidence>
<feature type="compositionally biased region" description="Low complexity" evidence="9">
    <location>
        <begin position="548"/>
        <end position="576"/>
    </location>
</feature>
<dbReference type="InterPro" id="IPR036322">
    <property type="entry name" value="WD40_repeat_dom_sf"/>
</dbReference>
<feature type="region of interest" description="Disordered" evidence="9">
    <location>
        <begin position="519"/>
        <end position="576"/>
    </location>
</feature>
<comment type="caution">
    <text evidence="11">The sequence shown here is derived from an EMBL/GenBank/DDBJ whole genome shotgun (WGS) entry which is preliminary data.</text>
</comment>
<dbReference type="Pfam" id="PF00400">
    <property type="entry name" value="WD40"/>
    <property type="match status" value="1"/>
</dbReference>
<dbReference type="EMBL" id="BRXZ01001039">
    <property type="protein sequence ID" value="GMH60531.1"/>
    <property type="molecule type" value="Genomic_DNA"/>
</dbReference>
<dbReference type="InterPro" id="IPR031120">
    <property type="entry name" value="HIR1-like"/>
</dbReference>
<dbReference type="GO" id="GO:0031491">
    <property type="term" value="F:nucleosome binding"/>
    <property type="evidence" value="ECO:0007669"/>
    <property type="project" value="TreeGrafter"/>
</dbReference>
<dbReference type="GO" id="GO:0000417">
    <property type="term" value="C:HIR complex"/>
    <property type="evidence" value="ECO:0007669"/>
    <property type="project" value="TreeGrafter"/>
</dbReference>
<evidence type="ECO:0000256" key="9">
    <source>
        <dbReference type="SAM" id="MobiDB-lite"/>
    </source>
</evidence>
<dbReference type="GO" id="GO:0006338">
    <property type="term" value="P:chromatin remodeling"/>
    <property type="evidence" value="ECO:0007669"/>
    <property type="project" value="TreeGrafter"/>
</dbReference>
<feature type="repeat" description="WD" evidence="7">
    <location>
        <begin position="130"/>
        <end position="171"/>
    </location>
</feature>
<comment type="subcellular location">
    <subcellularLocation>
        <location evidence="1 8">Nucleus</location>
    </subcellularLocation>
</comment>
<evidence type="ECO:0000256" key="4">
    <source>
        <dbReference type="ARBA" id="ARBA00022737"/>
    </source>
</evidence>
<comment type="similarity">
    <text evidence="2 8">Belongs to the WD repeat HIR1 family.</text>
</comment>
<dbReference type="InterPro" id="IPR015943">
    <property type="entry name" value="WD40/YVTN_repeat-like_dom_sf"/>
</dbReference>
<feature type="compositionally biased region" description="Basic and acidic residues" evidence="9">
    <location>
        <begin position="519"/>
        <end position="538"/>
    </location>
</feature>
<dbReference type="OrthoDB" id="1741719at2759"/>
<evidence type="ECO:0000259" key="10">
    <source>
        <dbReference type="Pfam" id="PF24105"/>
    </source>
</evidence>
<dbReference type="PROSITE" id="PS50082">
    <property type="entry name" value="WD_REPEATS_2"/>
    <property type="match status" value="3"/>
</dbReference>
<name>A0A9W6ZVP3_9STRA</name>
<protein>
    <recommendedName>
        <fullName evidence="8">Protein HIRA</fullName>
    </recommendedName>
</protein>
<evidence type="ECO:0000256" key="6">
    <source>
        <dbReference type="ARBA" id="ARBA00023242"/>
    </source>
</evidence>
<dbReference type="SUPFAM" id="SSF50978">
    <property type="entry name" value="WD40 repeat-like"/>
    <property type="match status" value="1"/>
</dbReference>
<keyword evidence="3 7" id="KW-0853">WD repeat</keyword>
<comment type="function">
    <text evidence="8">Required for replication-independent chromatin assembly and for the periodic repression of histone gene transcription during the cell cycle.</text>
</comment>
<feature type="non-terminal residue" evidence="11">
    <location>
        <position position="756"/>
    </location>
</feature>
<proteinExistence type="inferred from homology"/>